<comment type="caution">
    <text evidence="2">The sequence shown here is derived from an EMBL/GenBank/DDBJ whole genome shotgun (WGS) entry which is preliminary data.</text>
</comment>
<dbReference type="EMBL" id="JBHSAQ010000013">
    <property type="protein sequence ID" value="MFC3959593.1"/>
    <property type="molecule type" value="Genomic_DNA"/>
</dbReference>
<organism evidence="2 3">
    <name type="scientific">Halovivax cerinus</name>
    <dbReference type="NCBI Taxonomy" id="1487865"/>
    <lineage>
        <taxon>Archaea</taxon>
        <taxon>Methanobacteriati</taxon>
        <taxon>Methanobacteriota</taxon>
        <taxon>Stenosarchaea group</taxon>
        <taxon>Halobacteria</taxon>
        <taxon>Halobacteriales</taxon>
        <taxon>Natrialbaceae</taxon>
        <taxon>Halovivax</taxon>
    </lineage>
</organism>
<keyword evidence="3" id="KW-1185">Reference proteome</keyword>
<dbReference type="Gene3D" id="2.20.28.10">
    <property type="match status" value="1"/>
</dbReference>
<evidence type="ECO:0000313" key="2">
    <source>
        <dbReference type="EMBL" id="MFC3959593.1"/>
    </source>
</evidence>
<sequence length="110" mass="11886">MEDAGDVTTADPDPVEDASKIALGQSIYDERGVSLGTVRGVDDDGFYVTTREGIDSLSVEHVRSGQAFGEAELMWRCTNCGEMGELSDGLPGICPNCGTEKEDLMYWTED</sequence>
<name>A0ABD5NRE5_9EURY</name>
<dbReference type="GeneID" id="73902218"/>
<protein>
    <submittedName>
        <fullName evidence="2">Rubredoxin-like domain-containing protein</fullName>
    </submittedName>
</protein>
<dbReference type="Pfam" id="PF23458">
    <property type="entry name" value="DUF7130"/>
    <property type="match status" value="1"/>
</dbReference>
<accession>A0ABD5NRE5</accession>
<dbReference type="InterPro" id="IPR055554">
    <property type="entry name" value="DUF7130"/>
</dbReference>
<proteinExistence type="predicted"/>
<dbReference type="AlphaFoldDB" id="A0ABD5NRE5"/>
<dbReference type="RefSeq" id="WP_256533106.1">
    <property type="nucleotide sequence ID" value="NZ_CP101824.1"/>
</dbReference>
<gene>
    <name evidence="2" type="ORF">ACFOUR_14615</name>
</gene>
<dbReference type="SUPFAM" id="SSF57802">
    <property type="entry name" value="Rubredoxin-like"/>
    <property type="match status" value="1"/>
</dbReference>
<reference evidence="2 3" key="1">
    <citation type="journal article" date="2019" name="Int. J. Syst. Evol. Microbiol.">
        <title>The Global Catalogue of Microorganisms (GCM) 10K type strain sequencing project: providing services to taxonomists for standard genome sequencing and annotation.</title>
        <authorList>
            <consortium name="The Broad Institute Genomics Platform"/>
            <consortium name="The Broad Institute Genome Sequencing Center for Infectious Disease"/>
            <person name="Wu L."/>
            <person name="Ma J."/>
        </authorList>
    </citation>
    <scope>NUCLEOTIDE SEQUENCE [LARGE SCALE GENOMIC DNA]</scope>
    <source>
        <strain evidence="2 3">IBRC-M 10256</strain>
    </source>
</reference>
<feature type="domain" description="DUF7130" evidence="1">
    <location>
        <begin position="23"/>
        <end position="110"/>
    </location>
</feature>
<evidence type="ECO:0000259" key="1">
    <source>
        <dbReference type="Pfam" id="PF23458"/>
    </source>
</evidence>
<evidence type="ECO:0000313" key="3">
    <source>
        <dbReference type="Proteomes" id="UP001595846"/>
    </source>
</evidence>
<dbReference type="Proteomes" id="UP001595846">
    <property type="component" value="Unassembled WGS sequence"/>
</dbReference>